<proteinExistence type="predicted"/>
<dbReference type="Proteomes" id="UP000195062">
    <property type="component" value="Unassembled WGS sequence"/>
</dbReference>
<keyword evidence="3" id="KW-1185">Reference proteome</keyword>
<evidence type="ECO:0000256" key="1">
    <source>
        <dbReference type="SAM" id="MobiDB-lite"/>
    </source>
</evidence>
<dbReference type="EMBL" id="MDHH01000001">
    <property type="protein sequence ID" value="OUE04490.1"/>
    <property type="molecule type" value="Genomic_DNA"/>
</dbReference>
<dbReference type="AlphaFoldDB" id="A0A251XM64"/>
<feature type="region of interest" description="Disordered" evidence="1">
    <location>
        <begin position="31"/>
        <end position="88"/>
    </location>
</feature>
<organism evidence="2 3">
    <name type="scientific">Clavibacter michiganensis subsp. michiganensis</name>
    <dbReference type="NCBI Taxonomy" id="33013"/>
    <lineage>
        <taxon>Bacteria</taxon>
        <taxon>Bacillati</taxon>
        <taxon>Actinomycetota</taxon>
        <taxon>Actinomycetes</taxon>
        <taxon>Micrococcales</taxon>
        <taxon>Microbacteriaceae</taxon>
        <taxon>Clavibacter</taxon>
    </lineage>
</organism>
<evidence type="ECO:0000313" key="2">
    <source>
        <dbReference type="EMBL" id="OUE04490.1"/>
    </source>
</evidence>
<name>A0A251XM64_CLAMM</name>
<comment type="caution">
    <text evidence="2">The sequence shown here is derived from an EMBL/GenBank/DDBJ whole genome shotgun (WGS) entry which is preliminary data.</text>
</comment>
<sequence>MPRYSVAAAGSQSSASGVGFATLDATSTTSRLSAASRIASSTSSTCAATSPDARTGSPPRMLRARSSTPDPRPYVDPTAVSVSGPSCPKRHSWLSPSNVFGSGSTMVPSLPEISTKPMRGSAFWKLNVDCADCPPRTR</sequence>
<reference evidence="2 3" key="1">
    <citation type="submission" date="2016-08" db="EMBL/GenBank/DDBJ databases">
        <title>Genome sequence of Clavibacter michiganensis subsp. michiganensis strain CASJ007.</title>
        <authorList>
            <person name="Thapa S.P."/>
            <person name="Coaker G."/>
        </authorList>
    </citation>
    <scope>NUCLEOTIDE SEQUENCE [LARGE SCALE GENOMIC DNA]</scope>
    <source>
        <strain evidence="2">CASJ007</strain>
    </source>
</reference>
<evidence type="ECO:0000313" key="3">
    <source>
        <dbReference type="Proteomes" id="UP000195062"/>
    </source>
</evidence>
<gene>
    <name evidence="2" type="ORF">CMMCAS07_06060</name>
</gene>
<protein>
    <submittedName>
        <fullName evidence="2">Uncharacterized protein</fullName>
    </submittedName>
</protein>
<feature type="compositionally biased region" description="Low complexity" evidence="1">
    <location>
        <begin position="31"/>
        <end position="50"/>
    </location>
</feature>
<accession>A0A251XM64</accession>